<evidence type="ECO:0008006" key="3">
    <source>
        <dbReference type="Google" id="ProtNLM"/>
    </source>
</evidence>
<name>A0A9P6CRK1_9AGAR</name>
<keyword evidence="2" id="KW-1185">Reference proteome</keyword>
<evidence type="ECO:0000313" key="2">
    <source>
        <dbReference type="Proteomes" id="UP000807469"/>
    </source>
</evidence>
<gene>
    <name evidence="1" type="ORF">BDN70DRAFT_881534</name>
</gene>
<comment type="caution">
    <text evidence="1">The sequence shown here is derived from an EMBL/GenBank/DDBJ whole genome shotgun (WGS) entry which is preliminary data.</text>
</comment>
<dbReference type="EMBL" id="MU155271">
    <property type="protein sequence ID" value="KAF9477111.1"/>
    <property type="molecule type" value="Genomic_DNA"/>
</dbReference>
<dbReference type="Proteomes" id="UP000807469">
    <property type="component" value="Unassembled WGS sequence"/>
</dbReference>
<proteinExistence type="predicted"/>
<sequence length="95" mass="10667">MSSQNLPRCPVDGCTLPIDIVLQSSDGAQFGAHTKNLEKFSEGFSQCGSVEITSEIPELAETGTVLKLMLRFMYSSYPTKYSTMHPRLRRPRRNI</sequence>
<evidence type="ECO:0000313" key="1">
    <source>
        <dbReference type="EMBL" id="KAF9477111.1"/>
    </source>
</evidence>
<protein>
    <recommendedName>
        <fullName evidence="3">BTB domain-containing protein</fullName>
    </recommendedName>
</protein>
<dbReference type="AlphaFoldDB" id="A0A9P6CRK1"/>
<dbReference type="OrthoDB" id="3184970at2759"/>
<organism evidence="1 2">
    <name type="scientific">Pholiota conissans</name>
    <dbReference type="NCBI Taxonomy" id="109636"/>
    <lineage>
        <taxon>Eukaryota</taxon>
        <taxon>Fungi</taxon>
        <taxon>Dikarya</taxon>
        <taxon>Basidiomycota</taxon>
        <taxon>Agaricomycotina</taxon>
        <taxon>Agaricomycetes</taxon>
        <taxon>Agaricomycetidae</taxon>
        <taxon>Agaricales</taxon>
        <taxon>Agaricineae</taxon>
        <taxon>Strophariaceae</taxon>
        <taxon>Pholiota</taxon>
    </lineage>
</organism>
<accession>A0A9P6CRK1</accession>
<reference evidence="1" key="1">
    <citation type="submission" date="2020-11" db="EMBL/GenBank/DDBJ databases">
        <authorList>
            <consortium name="DOE Joint Genome Institute"/>
            <person name="Ahrendt S."/>
            <person name="Riley R."/>
            <person name="Andreopoulos W."/>
            <person name="Labutti K."/>
            <person name="Pangilinan J."/>
            <person name="Ruiz-Duenas F.J."/>
            <person name="Barrasa J.M."/>
            <person name="Sanchez-Garcia M."/>
            <person name="Camarero S."/>
            <person name="Miyauchi S."/>
            <person name="Serrano A."/>
            <person name="Linde D."/>
            <person name="Babiker R."/>
            <person name="Drula E."/>
            <person name="Ayuso-Fernandez I."/>
            <person name="Pacheco R."/>
            <person name="Padilla G."/>
            <person name="Ferreira P."/>
            <person name="Barriuso J."/>
            <person name="Kellner H."/>
            <person name="Castanera R."/>
            <person name="Alfaro M."/>
            <person name="Ramirez L."/>
            <person name="Pisabarro A.G."/>
            <person name="Kuo A."/>
            <person name="Tritt A."/>
            <person name="Lipzen A."/>
            <person name="He G."/>
            <person name="Yan M."/>
            <person name="Ng V."/>
            <person name="Cullen D."/>
            <person name="Martin F."/>
            <person name="Rosso M.-N."/>
            <person name="Henrissat B."/>
            <person name="Hibbett D."/>
            <person name="Martinez A.T."/>
            <person name="Grigoriev I.V."/>
        </authorList>
    </citation>
    <scope>NUCLEOTIDE SEQUENCE</scope>
    <source>
        <strain evidence="1">CIRM-BRFM 674</strain>
    </source>
</reference>